<dbReference type="GO" id="GO:0016491">
    <property type="term" value="F:oxidoreductase activity"/>
    <property type="evidence" value="ECO:0007669"/>
    <property type="project" value="UniProtKB-KW"/>
</dbReference>
<dbReference type="PRINTS" id="PR00420">
    <property type="entry name" value="RNGMNOXGNASE"/>
</dbReference>
<dbReference type="PANTHER" id="PTHR46720:SF3">
    <property type="entry name" value="FAD-BINDING DOMAIN-CONTAINING PROTEIN-RELATED"/>
    <property type="match status" value="1"/>
</dbReference>
<evidence type="ECO:0000313" key="6">
    <source>
        <dbReference type="Proteomes" id="UP000076842"/>
    </source>
</evidence>
<dbReference type="InParanoid" id="A0A165EZT8"/>
<dbReference type="SUPFAM" id="SSF51905">
    <property type="entry name" value="FAD/NAD(P)-binding domain"/>
    <property type="match status" value="1"/>
</dbReference>
<sequence length="459" mass="50314">MGDLPPSEKPAPGPLRIAILGGGIVGLTLALALAQQQQQQLSDPPAPGSNTPVPPPFTFTLYESAAHFSEIGAGIMIGWNALKVLRALGVGEEYEALARGCWLEGGGQAVGRDGEGLFFQFRFGDGRRGGEPFFTMRTPGGQMNTHRAELLELLLAHVPASCVKFQKQLIRYSQQPGGSITVAFRDGTQEECDVLLGADGIKSTVRKLMYEARGDLALQEPRWSGSYAYRALVPTEKVLAAVGRTITSTPMMWLAPSQHAVHYPVAGGKYINVVAFKSDYTKGRCPTWETQDWVEHDVDEKELMKDYEGCASQVKAILELVKRPSRWAMFDVPDLPYFVQGDVALLGDAAHAMTPHQGNGASQGIEDAHLLAHLLAHPKVTPDNVSAALKAYELVRKDRVQRIKELSYETGRLWELVSPAGDNVTEFARVAEDRMDWIWSVDISKQLQTAVAWFEMSLA</sequence>
<dbReference type="InterPro" id="IPR051104">
    <property type="entry name" value="FAD_monoxygenase"/>
</dbReference>
<keyword evidence="1" id="KW-0285">Flavoprotein</keyword>
<evidence type="ECO:0000256" key="1">
    <source>
        <dbReference type="ARBA" id="ARBA00022630"/>
    </source>
</evidence>
<evidence type="ECO:0000256" key="2">
    <source>
        <dbReference type="ARBA" id="ARBA00022827"/>
    </source>
</evidence>
<dbReference type="SUPFAM" id="SSF54373">
    <property type="entry name" value="FAD-linked reductases, C-terminal domain"/>
    <property type="match status" value="1"/>
</dbReference>
<dbReference type="STRING" id="1353952.A0A165EZT8"/>
<keyword evidence="2" id="KW-0274">FAD</keyword>
<dbReference type="PANTHER" id="PTHR46720">
    <property type="entry name" value="HYDROXYLASE, PUTATIVE (AFU_ORTHOLOGUE AFUA_3G01460)-RELATED"/>
    <property type="match status" value="1"/>
</dbReference>
<dbReference type="Gene3D" id="3.50.50.60">
    <property type="entry name" value="FAD/NAD(P)-binding domain"/>
    <property type="match status" value="1"/>
</dbReference>
<reference evidence="5 6" key="1">
    <citation type="journal article" date="2016" name="Mol. Biol. Evol.">
        <title>Comparative Genomics of Early-Diverging Mushroom-Forming Fungi Provides Insights into the Origins of Lignocellulose Decay Capabilities.</title>
        <authorList>
            <person name="Nagy L.G."/>
            <person name="Riley R."/>
            <person name="Tritt A."/>
            <person name="Adam C."/>
            <person name="Daum C."/>
            <person name="Floudas D."/>
            <person name="Sun H."/>
            <person name="Yadav J.S."/>
            <person name="Pangilinan J."/>
            <person name="Larsson K.H."/>
            <person name="Matsuura K."/>
            <person name="Barry K."/>
            <person name="Labutti K."/>
            <person name="Kuo R."/>
            <person name="Ohm R.A."/>
            <person name="Bhattacharya S.S."/>
            <person name="Shirouzu T."/>
            <person name="Yoshinaga Y."/>
            <person name="Martin F.M."/>
            <person name="Grigoriev I.V."/>
            <person name="Hibbett D.S."/>
        </authorList>
    </citation>
    <scope>NUCLEOTIDE SEQUENCE [LARGE SCALE GENOMIC DNA]</scope>
    <source>
        <strain evidence="5 6">HHB12733</strain>
    </source>
</reference>
<dbReference type="InterPro" id="IPR002938">
    <property type="entry name" value="FAD-bd"/>
</dbReference>
<accession>A0A165EZT8</accession>
<dbReference type="OrthoDB" id="417877at2759"/>
<dbReference type="AlphaFoldDB" id="A0A165EZT8"/>
<proteinExistence type="predicted"/>
<organism evidence="5 6">
    <name type="scientific">Calocera cornea HHB12733</name>
    <dbReference type="NCBI Taxonomy" id="1353952"/>
    <lineage>
        <taxon>Eukaryota</taxon>
        <taxon>Fungi</taxon>
        <taxon>Dikarya</taxon>
        <taxon>Basidiomycota</taxon>
        <taxon>Agaricomycotina</taxon>
        <taxon>Dacrymycetes</taxon>
        <taxon>Dacrymycetales</taxon>
        <taxon>Dacrymycetaceae</taxon>
        <taxon>Calocera</taxon>
    </lineage>
</organism>
<evidence type="ECO:0000259" key="4">
    <source>
        <dbReference type="Pfam" id="PF01494"/>
    </source>
</evidence>
<dbReference type="GO" id="GO:0071949">
    <property type="term" value="F:FAD binding"/>
    <property type="evidence" value="ECO:0007669"/>
    <property type="project" value="InterPro"/>
</dbReference>
<evidence type="ECO:0000313" key="5">
    <source>
        <dbReference type="EMBL" id="KZT55888.1"/>
    </source>
</evidence>
<gene>
    <name evidence="5" type="ORF">CALCODRAFT_436548</name>
</gene>
<keyword evidence="3" id="KW-0560">Oxidoreductase</keyword>
<feature type="domain" description="FAD-binding" evidence="4">
    <location>
        <begin position="17"/>
        <end position="404"/>
    </location>
</feature>
<dbReference type="InterPro" id="IPR036188">
    <property type="entry name" value="FAD/NAD-bd_sf"/>
</dbReference>
<dbReference type="Pfam" id="PF01494">
    <property type="entry name" value="FAD_binding_3"/>
    <property type="match status" value="1"/>
</dbReference>
<evidence type="ECO:0000256" key="3">
    <source>
        <dbReference type="ARBA" id="ARBA00023002"/>
    </source>
</evidence>
<dbReference type="EMBL" id="KV423987">
    <property type="protein sequence ID" value="KZT55888.1"/>
    <property type="molecule type" value="Genomic_DNA"/>
</dbReference>
<keyword evidence="6" id="KW-1185">Reference proteome</keyword>
<name>A0A165EZT8_9BASI</name>
<dbReference type="Proteomes" id="UP000076842">
    <property type="component" value="Unassembled WGS sequence"/>
</dbReference>
<dbReference type="GO" id="GO:0044550">
    <property type="term" value="P:secondary metabolite biosynthetic process"/>
    <property type="evidence" value="ECO:0007669"/>
    <property type="project" value="TreeGrafter"/>
</dbReference>
<protein>
    <submittedName>
        <fullName evidence="5">FAD/NAD(P)-binding domain-containing protein</fullName>
    </submittedName>
</protein>